<dbReference type="OrthoDB" id="8958223at2759"/>
<gene>
    <name evidence="1" type="ORF">F511_33193</name>
</gene>
<evidence type="ECO:0000313" key="2">
    <source>
        <dbReference type="Proteomes" id="UP000250235"/>
    </source>
</evidence>
<sequence>MSLFDLQDVCIAIGSIATLDLPMVVDLIGIYGLKGPYSLNHKPSSLAAPTSPLYKPPPPPLRRKVVSANLDKENPSAQILSGLLVKADEGIPSPVVDLIDDIYRRLPCSGLYANESWVCMPSWSGLVPTRVGLMCRAGRAYMPTRVGFVSRASRAYMPMRVGLVCRAGRAYMPTRVGFVCRADRAYMSTRVGLVCRAGRTCMPTRIGLVCGDGRAYMSTRVGFVCRAGRAYMPKRVGLVCRAGRAYMPTRVGLVCALEKDRYPRCRLIFRENLFHF</sequence>
<name>A0A2Z7CU79_9LAMI</name>
<proteinExistence type="predicted"/>
<organism evidence="1 2">
    <name type="scientific">Dorcoceras hygrometricum</name>
    <dbReference type="NCBI Taxonomy" id="472368"/>
    <lineage>
        <taxon>Eukaryota</taxon>
        <taxon>Viridiplantae</taxon>
        <taxon>Streptophyta</taxon>
        <taxon>Embryophyta</taxon>
        <taxon>Tracheophyta</taxon>
        <taxon>Spermatophyta</taxon>
        <taxon>Magnoliopsida</taxon>
        <taxon>eudicotyledons</taxon>
        <taxon>Gunneridae</taxon>
        <taxon>Pentapetalae</taxon>
        <taxon>asterids</taxon>
        <taxon>lamiids</taxon>
        <taxon>Lamiales</taxon>
        <taxon>Gesneriaceae</taxon>
        <taxon>Didymocarpoideae</taxon>
        <taxon>Trichosporeae</taxon>
        <taxon>Loxocarpinae</taxon>
        <taxon>Dorcoceras</taxon>
    </lineage>
</organism>
<accession>A0A2Z7CU79</accession>
<protein>
    <submittedName>
        <fullName evidence="1">Uncharacterized protein</fullName>
    </submittedName>
</protein>
<dbReference type="AlphaFoldDB" id="A0A2Z7CU79"/>
<keyword evidence="2" id="KW-1185">Reference proteome</keyword>
<dbReference type="EMBL" id="KQ992500">
    <property type="protein sequence ID" value="KZV50288.1"/>
    <property type="molecule type" value="Genomic_DNA"/>
</dbReference>
<dbReference type="Proteomes" id="UP000250235">
    <property type="component" value="Unassembled WGS sequence"/>
</dbReference>
<reference evidence="1 2" key="1">
    <citation type="journal article" date="2015" name="Proc. Natl. Acad. Sci. U.S.A.">
        <title>The resurrection genome of Boea hygrometrica: A blueprint for survival of dehydration.</title>
        <authorList>
            <person name="Xiao L."/>
            <person name="Yang G."/>
            <person name="Zhang L."/>
            <person name="Yang X."/>
            <person name="Zhao S."/>
            <person name="Ji Z."/>
            <person name="Zhou Q."/>
            <person name="Hu M."/>
            <person name="Wang Y."/>
            <person name="Chen M."/>
            <person name="Xu Y."/>
            <person name="Jin H."/>
            <person name="Xiao X."/>
            <person name="Hu G."/>
            <person name="Bao F."/>
            <person name="Hu Y."/>
            <person name="Wan P."/>
            <person name="Li L."/>
            <person name="Deng X."/>
            <person name="Kuang T."/>
            <person name="Xiang C."/>
            <person name="Zhu J.K."/>
            <person name="Oliver M.J."/>
            <person name="He Y."/>
        </authorList>
    </citation>
    <scope>NUCLEOTIDE SEQUENCE [LARGE SCALE GENOMIC DNA]</scope>
    <source>
        <strain evidence="2">cv. XS01</strain>
    </source>
</reference>
<evidence type="ECO:0000313" key="1">
    <source>
        <dbReference type="EMBL" id="KZV50288.1"/>
    </source>
</evidence>